<evidence type="ECO:0000313" key="3">
    <source>
        <dbReference type="Proteomes" id="UP000027222"/>
    </source>
</evidence>
<dbReference type="PANTHER" id="PTHR24148">
    <property type="entry name" value="ANKYRIN REPEAT DOMAIN-CONTAINING PROTEIN 39 HOMOLOG-RELATED"/>
    <property type="match status" value="1"/>
</dbReference>
<evidence type="ECO:0000313" key="2">
    <source>
        <dbReference type="EMBL" id="KDR75028.1"/>
    </source>
</evidence>
<organism evidence="2 3">
    <name type="scientific">Galerina marginata (strain CBS 339.88)</name>
    <dbReference type="NCBI Taxonomy" id="685588"/>
    <lineage>
        <taxon>Eukaryota</taxon>
        <taxon>Fungi</taxon>
        <taxon>Dikarya</taxon>
        <taxon>Basidiomycota</taxon>
        <taxon>Agaricomycotina</taxon>
        <taxon>Agaricomycetes</taxon>
        <taxon>Agaricomycetidae</taxon>
        <taxon>Agaricales</taxon>
        <taxon>Agaricineae</taxon>
        <taxon>Strophariaceae</taxon>
        <taxon>Galerina</taxon>
    </lineage>
</organism>
<dbReference type="Pfam" id="PF06985">
    <property type="entry name" value="HET"/>
    <property type="match status" value="1"/>
</dbReference>
<dbReference type="PANTHER" id="PTHR24148:SF64">
    <property type="entry name" value="HETEROKARYON INCOMPATIBILITY DOMAIN-CONTAINING PROTEIN"/>
    <property type="match status" value="1"/>
</dbReference>
<dbReference type="Proteomes" id="UP000027222">
    <property type="component" value="Unassembled WGS sequence"/>
</dbReference>
<sequence>MTHPGSYYALSYVWGNPDIKDYTLICNGHGMKITYNLWAALRRIWARWPDRNLWVDAVCINQEDIPERNQQVAMMGQIYGQAECVAIWLGDETSETGAFFETLKLVESGKDLSPANCTWFKDLETGRSFVVDLLNAGDDITRRPWYIRAWTLQEFRLSRAAVVLCGPHMAKFGLVINTISKINEKSSGMDACGARTVSIPIHGPASSFRSLYRLLAFTQDRQATDPRDKIFSLMSLLPRNLYSFMKPDYYMSVEETFTWACRICINIDNEMNCLAGAGLAGREKSNLPSWVVDWRDFNDEVYTWQNLSRSLKDVEANPELCRIRYEKGRMLDRGSTQISIPGLALGVLEVDQTNSVAFLKVFPQCACQTLDSELVQDASSIKLSHSALLKGYKAIRKHDQHQCNCTPDSRCDAYELQDMPEGIETGDWLWTTELGDTGEDLDPEDKASDEADEITHFHYAIRPINRGEDAQFQLVGKTNGLESIAEGTDCDIGELASVGVSWQSTFLFI</sequence>
<reference evidence="3" key="1">
    <citation type="journal article" date="2014" name="Proc. Natl. Acad. Sci. U.S.A.">
        <title>Extensive sampling of basidiomycete genomes demonstrates inadequacy of the white-rot/brown-rot paradigm for wood decay fungi.</title>
        <authorList>
            <person name="Riley R."/>
            <person name="Salamov A.A."/>
            <person name="Brown D.W."/>
            <person name="Nagy L.G."/>
            <person name="Floudas D."/>
            <person name="Held B.W."/>
            <person name="Levasseur A."/>
            <person name="Lombard V."/>
            <person name="Morin E."/>
            <person name="Otillar R."/>
            <person name="Lindquist E.A."/>
            <person name="Sun H."/>
            <person name="LaButti K.M."/>
            <person name="Schmutz J."/>
            <person name="Jabbour D."/>
            <person name="Luo H."/>
            <person name="Baker S.E."/>
            <person name="Pisabarro A.G."/>
            <person name="Walton J.D."/>
            <person name="Blanchette R.A."/>
            <person name="Henrissat B."/>
            <person name="Martin F."/>
            <person name="Cullen D."/>
            <person name="Hibbett D.S."/>
            <person name="Grigoriev I.V."/>
        </authorList>
    </citation>
    <scope>NUCLEOTIDE SEQUENCE [LARGE SCALE GENOMIC DNA]</scope>
    <source>
        <strain evidence="3">CBS 339.88</strain>
    </source>
</reference>
<protein>
    <recommendedName>
        <fullName evidence="1">Heterokaryon incompatibility domain-containing protein</fullName>
    </recommendedName>
</protein>
<dbReference type="OrthoDB" id="5303367at2759"/>
<gene>
    <name evidence="2" type="ORF">GALMADRAFT_140583</name>
</gene>
<evidence type="ECO:0000259" key="1">
    <source>
        <dbReference type="Pfam" id="PF06985"/>
    </source>
</evidence>
<keyword evidence="3" id="KW-1185">Reference proteome</keyword>
<accession>A0A067T7S1</accession>
<name>A0A067T7S1_GALM3</name>
<proteinExistence type="predicted"/>
<dbReference type="HOGENOM" id="CLU_467776_0_0_1"/>
<dbReference type="AlphaFoldDB" id="A0A067T7S1"/>
<dbReference type="InterPro" id="IPR052895">
    <property type="entry name" value="HetReg/Transcr_Mod"/>
</dbReference>
<feature type="domain" description="Heterokaryon incompatibility" evidence="1">
    <location>
        <begin position="7"/>
        <end position="154"/>
    </location>
</feature>
<dbReference type="EMBL" id="KL142381">
    <property type="protein sequence ID" value="KDR75028.1"/>
    <property type="molecule type" value="Genomic_DNA"/>
</dbReference>
<dbReference type="InterPro" id="IPR010730">
    <property type="entry name" value="HET"/>
</dbReference>